<dbReference type="InterPro" id="IPR058240">
    <property type="entry name" value="rSAM_sf"/>
</dbReference>
<dbReference type="SMART" id="SM00729">
    <property type="entry name" value="Elp3"/>
    <property type="match status" value="1"/>
</dbReference>
<dbReference type="Pfam" id="PF04055">
    <property type="entry name" value="Radical_SAM"/>
    <property type="match status" value="1"/>
</dbReference>
<keyword evidence="8" id="KW-1185">Reference proteome</keyword>
<evidence type="ECO:0000256" key="4">
    <source>
        <dbReference type="ARBA" id="ARBA00023004"/>
    </source>
</evidence>
<evidence type="ECO:0000313" key="8">
    <source>
        <dbReference type="Proteomes" id="UP000263993"/>
    </source>
</evidence>
<keyword evidence="4" id="KW-0408">Iron</keyword>
<protein>
    <submittedName>
        <fullName evidence="7">DUF4070 domain-containing protein</fullName>
    </submittedName>
</protein>
<evidence type="ECO:0000256" key="1">
    <source>
        <dbReference type="ARBA" id="ARBA00001966"/>
    </source>
</evidence>
<dbReference type="AlphaFoldDB" id="A0A371BDV0"/>
<dbReference type="SFLD" id="SFLDG01123">
    <property type="entry name" value="methyltransferase_(Class_B)"/>
    <property type="match status" value="1"/>
</dbReference>
<evidence type="ECO:0000256" key="5">
    <source>
        <dbReference type="ARBA" id="ARBA00023014"/>
    </source>
</evidence>
<comment type="caution">
    <text evidence="7">The sequence shown here is derived from an EMBL/GenBank/DDBJ whole genome shotgun (WGS) entry which is preliminary data.</text>
</comment>
<dbReference type="GO" id="GO:0051539">
    <property type="term" value="F:4 iron, 4 sulfur cluster binding"/>
    <property type="evidence" value="ECO:0007669"/>
    <property type="project" value="UniProtKB-KW"/>
</dbReference>
<feature type="domain" description="Radical SAM core" evidence="6">
    <location>
        <begin position="171"/>
        <end position="396"/>
    </location>
</feature>
<evidence type="ECO:0000256" key="3">
    <source>
        <dbReference type="ARBA" id="ARBA00022723"/>
    </source>
</evidence>
<dbReference type="InterPro" id="IPR006638">
    <property type="entry name" value="Elp3/MiaA/NifB-like_rSAM"/>
</dbReference>
<dbReference type="GO" id="GO:0003824">
    <property type="term" value="F:catalytic activity"/>
    <property type="evidence" value="ECO:0007669"/>
    <property type="project" value="InterPro"/>
</dbReference>
<dbReference type="Proteomes" id="UP000263993">
    <property type="component" value="Unassembled WGS sequence"/>
</dbReference>
<evidence type="ECO:0000313" key="7">
    <source>
        <dbReference type="EMBL" id="RDV05775.1"/>
    </source>
</evidence>
<proteinExistence type="predicted"/>
<dbReference type="SFLD" id="SFLDS00029">
    <property type="entry name" value="Radical_SAM"/>
    <property type="match status" value="1"/>
</dbReference>
<dbReference type="InterPro" id="IPR051198">
    <property type="entry name" value="BchE-like"/>
</dbReference>
<sequence>MQRIPIRSCKVLLVYPKFVPNSFWNYTDTCELLDARYPAAPLGLITVAALLPQHWQFRLINRNTEDLSPDDIAWADLVMTGGMLNQQPDCMHLIKFAQASGKPVAVGGPDVTSSPHLYKTADFQILGEAETVIDDFVAAWERGERAGIFEAEKFTADVTRTPIPRFDLLNFNHYLYICVQYSRGCPFTCEFCDIIELYGRKPRTKANEQMLAELSQLYALGYRGHVDFVDDNLIGNKKAIKGFLPELKAWQQAHNYPFEFSTEASMNLADDDDLLDMMKQANFFAVFIGIESPDPETLRQTSKKQNTRRNMAENVHKLYSYGLFVTAGFIVGFDNEKGSIADAMADFIEECAIPVSMVGLLYALPNTQLTRRLAKEGRLKDGHDVMDVDRTGDQCSLGINFEPMRPLRDVLSDYKRILERVFEPAAYARRLDRLATLLDRSGRPEMDKDDRRRRLASLQTLNRILDAMPGERSRFWDTFITCARTNPAALQAIVALMAMYAHLGPFSRQVIGEIDRRIAAEAACKSPPAVPYMRSETVVMAESRLN</sequence>
<comment type="cofactor">
    <cofactor evidence="1">
        <name>[4Fe-4S] cluster</name>
        <dbReference type="ChEBI" id="CHEBI:49883"/>
    </cofactor>
</comment>
<reference evidence="8" key="1">
    <citation type="submission" date="2018-08" db="EMBL/GenBank/DDBJ databases">
        <authorList>
            <person name="Kim S.-J."/>
            <person name="Jung G.-Y."/>
        </authorList>
    </citation>
    <scope>NUCLEOTIDE SEQUENCE [LARGE SCALE GENOMIC DNA]</scope>
    <source>
        <strain evidence="8">GY_H</strain>
    </source>
</reference>
<accession>A0A371BDV0</accession>
<dbReference type="OrthoDB" id="9801424at2"/>
<dbReference type="InterPro" id="IPR025274">
    <property type="entry name" value="DUF4070"/>
</dbReference>
<dbReference type="Gene3D" id="3.40.50.280">
    <property type="entry name" value="Cobalamin-binding domain"/>
    <property type="match status" value="1"/>
</dbReference>
<dbReference type="GO" id="GO:0046872">
    <property type="term" value="F:metal ion binding"/>
    <property type="evidence" value="ECO:0007669"/>
    <property type="project" value="UniProtKB-KW"/>
</dbReference>
<keyword evidence="3" id="KW-0479">Metal-binding</keyword>
<name>A0A371BDV0_9BRAD</name>
<dbReference type="Pfam" id="PF13282">
    <property type="entry name" value="DUF4070"/>
    <property type="match status" value="1"/>
</dbReference>
<evidence type="ECO:0000256" key="2">
    <source>
        <dbReference type="ARBA" id="ARBA00022691"/>
    </source>
</evidence>
<dbReference type="EMBL" id="QRGO01000001">
    <property type="protein sequence ID" value="RDV05775.1"/>
    <property type="molecule type" value="Genomic_DNA"/>
</dbReference>
<dbReference type="SFLD" id="SFLDG01082">
    <property type="entry name" value="B12-binding_domain_containing"/>
    <property type="match status" value="1"/>
</dbReference>
<dbReference type="PANTHER" id="PTHR43409">
    <property type="entry name" value="ANAEROBIC MAGNESIUM-PROTOPORPHYRIN IX MONOMETHYL ESTER CYCLASE-RELATED"/>
    <property type="match status" value="1"/>
</dbReference>
<dbReference type="SUPFAM" id="SSF102114">
    <property type="entry name" value="Radical SAM enzymes"/>
    <property type="match status" value="1"/>
</dbReference>
<dbReference type="GO" id="GO:0005829">
    <property type="term" value="C:cytosol"/>
    <property type="evidence" value="ECO:0007669"/>
    <property type="project" value="TreeGrafter"/>
</dbReference>
<dbReference type="InterPro" id="IPR007197">
    <property type="entry name" value="rSAM"/>
</dbReference>
<dbReference type="InterPro" id="IPR034530">
    <property type="entry name" value="HpnP-like"/>
</dbReference>
<dbReference type="PANTHER" id="PTHR43409:SF3">
    <property type="entry name" value="HYPOTHETICAL METHYLTRANSFERASE"/>
    <property type="match status" value="1"/>
</dbReference>
<organism evidence="7 8">
    <name type="scientific">Undibacter mobilis</name>
    <dbReference type="NCBI Taxonomy" id="2292256"/>
    <lineage>
        <taxon>Bacteria</taxon>
        <taxon>Pseudomonadati</taxon>
        <taxon>Pseudomonadota</taxon>
        <taxon>Alphaproteobacteria</taxon>
        <taxon>Hyphomicrobiales</taxon>
        <taxon>Nitrobacteraceae</taxon>
        <taxon>Undibacter</taxon>
    </lineage>
</organism>
<dbReference type="InterPro" id="IPR023404">
    <property type="entry name" value="rSAM_horseshoe"/>
</dbReference>
<gene>
    <name evidence="7" type="ORF">DXH78_07895</name>
</gene>
<keyword evidence="5" id="KW-0411">Iron-sulfur</keyword>
<dbReference type="InterPro" id="IPR034466">
    <property type="entry name" value="Methyltransferase_Class_B"/>
</dbReference>
<keyword evidence="2" id="KW-0949">S-adenosyl-L-methionine</keyword>
<dbReference type="SFLD" id="SFLDF00303">
    <property type="entry name" value="hopanoid_C2-methyltransferase"/>
    <property type="match status" value="1"/>
</dbReference>
<dbReference type="Gene3D" id="3.80.30.20">
    <property type="entry name" value="tm_1862 like domain"/>
    <property type="match status" value="1"/>
</dbReference>
<dbReference type="PROSITE" id="PS51918">
    <property type="entry name" value="RADICAL_SAM"/>
    <property type="match status" value="1"/>
</dbReference>
<evidence type="ECO:0000259" key="6">
    <source>
        <dbReference type="PROSITE" id="PS51918"/>
    </source>
</evidence>